<dbReference type="GO" id="GO:1990904">
    <property type="term" value="C:ribonucleoprotein complex"/>
    <property type="evidence" value="ECO:0007669"/>
    <property type="project" value="UniProtKB-KW"/>
</dbReference>
<dbReference type="GO" id="GO:0003735">
    <property type="term" value="F:structural constituent of ribosome"/>
    <property type="evidence" value="ECO:0007669"/>
    <property type="project" value="InterPro"/>
</dbReference>
<name>A0A1F5SYK0_9BACT</name>
<evidence type="ECO:0000313" key="6">
    <source>
        <dbReference type="Proteomes" id="UP000179001"/>
    </source>
</evidence>
<dbReference type="AlphaFoldDB" id="A0A1F5SYK0"/>
<dbReference type="SUPFAM" id="SSF143034">
    <property type="entry name" value="L35p-like"/>
    <property type="match status" value="1"/>
</dbReference>
<evidence type="ECO:0000256" key="1">
    <source>
        <dbReference type="ARBA" id="ARBA00006598"/>
    </source>
</evidence>
<gene>
    <name evidence="4" type="primary">rpmI</name>
    <name evidence="5" type="ORF">A2478_04850</name>
</gene>
<accession>A0A1F5SYK0</accession>
<proteinExistence type="inferred from homology"/>
<evidence type="ECO:0000256" key="4">
    <source>
        <dbReference type="HAMAP-Rule" id="MF_00514"/>
    </source>
</evidence>
<dbReference type="EMBL" id="MFGJ01000007">
    <property type="protein sequence ID" value="OGF31784.1"/>
    <property type="molecule type" value="Genomic_DNA"/>
</dbReference>
<evidence type="ECO:0000256" key="3">
    <source>
        <dbReference type="ARBA" id="ARBA00023274"/>
    </source>
</evidence>
<sequence>MGKLKTIKAVSKRIQLTKNDKVLKMPAGQDHFNSRESGKVTRQKRKRTEILNKAKKNIKRFIPYA</sequence>
<dbReference type="Proteomes" id="UP000179001">
    <property type="component" value="Unassembled WGS sequence"/>
</dbReference>
<keyword evidence="3 4" id="KW-0687">Ribonucleoprotein</keyword>
<evidence type="ECO:0000256" key="2">
    <source>
        <dbReference type="ARBA" id="ARBA00022980"/>
    </source>
</evidence>
<evidence type="ECO:0000313" key="5">
    <source>
        <dbReference type="EMBL" id="OGF31784.1"/>
    </source>
</evidence>
<dbReference type="GO" id="GO:0006412">
    <property type="term" value="P:translation"/>
    <property type="evidence" value="ECO:0007669"/>
    <property type="project" value="UniProtKB-UniRule"/>
</dbReference>
<organism evidence="5 6">
    <name type="scientific">Candidatus Falkowbacteria bacterium RIFOXYC2_FULL_36_12</name>
    <dbReference type="NCBI Taxonomy" id="1798002"/>
    <lineage>
        <taxon>Bacteria</taxon>
        <taxon>Candidatus Falkowiibacteriota</taxon>
    </lineage>
</organism>
<dbReference type="Gene3D" id="4.10.410.60">
    <property type="match status" value="1"/>
</dbReference>
<keyword evidence="2 4" id="KW-0689">Ribosomal protein</keyword>
<comment type="caution">
    <text evidence="5">The sequence shown here is derived from an EMBL/GenBank/DDBJ whole genome shotgun (WGS) entry which is preliminary data.</text>
</comment>
<dbReference type="InterPro" id="IPR021137">
    <property type="entry name" value="Ribosomal_bL35-like"/>
</dbReference>
<reference evidence="5 6" key="1">
    <citation type="journal article" date="2016" name="Nat. Commun.">
        <title>Thousands of microbial genomes shed light on interconnected biogeochemical processes in an aquifer system.</title>
        <authorList>
            <person name="Anantharaman K."/>
            <person name="Brown C.T."/>
            <person name="Hug L.A."/>
            <person name="Sharon I."/>
            <person name="Castelle C.J."/>
            <person name="Probst A.J."/>
            <person name="Thomas B.C."/>
            <person name="Singh A."/>
            <person name="Wilkins M.J."/>
            <person name="Karaoz U."/>
            <person name="Brodie E.L."/>
            <person name="Williams K.H."/>
            <person name="Hubbard S.S."/>
            <person name="Banfield J.F."/>
        </authorList>
    </citation>
    <scope>NUCLEOTIDE SEQUENCE [LARGE SCALE GENOMIC DNA]</scope>
</reference>
<dbReference type="STRING" id="1798002.A2478_04850"/>
<dbReference type="InterPro" id="IPR037229">
    <property type="entry name" value="Ribosomal_bL35_sf"/>
</dbReference>
<comment type="similarity">
    <text evidence="1 4">Belongs to the bacterial ribosomal protein bL35 family.</text>
</comment>
<dbReference type="HAMAP" id="MF_00514">
    <property type="entry name" value="Ribosomal_bL35"/>
    <property type="match status" value="1"/>
</dbReference>
<protein>
    <recommendedName>
        <fullName evidence="4">Large ribosomal subunit protein bL35</fullName>
    </recommendedName>
</protein>
<dbReference type="Pfam" id="PF01632">
    <property type="entry name" value="Ribosomal_L35p"/>
    <property type="match status" value="1"/>
</dbReference>
<dbReference type="InterPro" id="IPR001706">
    <property type="entry name" value="Ribosomal_bL35"/>
</dbReference>
<dbReference type="GO" id="GO:0005840">
    <property type="term" value="C:ribosome"/>
    <property type="evidence" value="ECO:0007669"/>
    <property type="project" value="UniProtKB-KW"/>
</dbReference>